<dbReference type="Proteomes" id="UP000593566">
    <property type="component" value="Unassembled WGS sequence"/>
</dbReference>
<dbReference type="RefSeq" id="XP_037147446.1">
    <property type="nucleotide sequence ID" value="XM_037297321.1"/>
</dbReference>
<dbReference type="EMBL" id="JACCJB010000024">
    <property type="protein sequence ID" value="KAF6218011.1"/>
    <property type="molecule type" value="Genomic_DNA"/>
</dbReference>
<proteinExistence type="predicted"/>
<dbReference type="AlphaFoldDB" id="A0A8H6C7B0"/>
<gene>
    <name evidence="1" type="ORF">HO133_006423</name>
</gene>
<protein>
    <submittedName>
        <fullName evidence="1">Uncharacterized protein</fullName>
    </submittedName>
</protein>
<keyword evidence="2" id="KW-1185">Reference proteome</keyword>
<name>A0A8H6C7B0_9LECA</name>
<reference evidence="1 2" key="1">
    <citation type="journal article" date="2020" name="Genomics">
        <title>Complete, high-quality genomes from long-read metagenomic sequencing of two wolf lichen thalli reveals enigmatic genome architecture.</title>
        <authorList>
            <person name="McKenzie S.K."/>
            <person name="Walston R.F."/>
            <person name="Allen J.L."/>
        </authorList>
    </citation>
    <scope>NUCLEOTIDE SEQUENCE [LARGE SCALE GENOMIC DNA]</scope>
    <source>
        <strain evidence="1">WasteWater1</strain>
    </source>
</reference>
<evidence type="ECO:0000313" key="2">
    <source>
        <dbReference type="Proteomes" id="UP000593566"/>
    </source>
</evidence>
<evidence type="ECO:0000313" key="1">
    <source>
        <dbReference type="EMBL" id="KAF6218011.1"/>
    </source>
</evidence>
<accession>A0A8H6C7B0</accession>
<comment type="caution">
    <text evidence="1">The sequence shown here is derived from an EMBL/GenBank/DDBJ whole genome shotgun (WGS) entry which is preliminary data.</text>
</comment>
<organism evidence="1 2">
    <name type="scientific">Letharia lupina</name>
    <dbReference type="NCBI Taxonomy" id="560253"/>
    <lineage>
        <taxon>Eukaryota</taxon>
        <taxon>Fungi</taxon>
        <taxon>Dikarya</taxon>
        <taxon>Ascomycota</taxon>
        <taxon>Pezizomycotina</taxon>
        <taxon>Lecanoromycetes</taxon>
        <taxon>OSLEUM clade</taxon>
        <taxon>Lecanoromycetidae</taxon>
        <taxon>Lecanorales</taxon>
        <taxon>Lecanorineae</taxon>
        <taxon>Parmeliaceae</taxon>
        <taxon>Letharia</taxon>
    </lineage>
</organism>
<dbReference type="GeneID" id="59334824"/>
<sequence length="234" mass="23356">MTVALSTEQPGVALTGAGGLLGVLDAVVLVGGADDGGGGGLVEVAGGVDEGKLVVEVVDEATEDELLVVVVTVEESVEDGILVIAVDGTVDETLVEVGEVDVDETPVGVEEEAAVDEALGDTDRVADSEPLSKGLELTGELAEVAKVVKVGAVAIDDAALDAGVSVAGCPLTGTISGDHTGVCGFEGFHGDPSTVRNAQEGVAVLSGGGVCCERASSNEWDCEQQTYYQGTADK</sequence>